<evidence type="ECO:0000313" key="5">
    <source>
        <dbReference type="EMBL" id="GGN84279.1"/>
    </source>
</evidence>
<dbReference type="InterPro" id="IPR007295">
    <property type="entry name" value="DUF402"/>
</dbReference>
<dbReference type="CDD" id="cd04685">
    <property type="entry name" value="NUDIX_Hydrolase"/>
    <property type="match status" value="1"/>
</dbReference>
<comment type="caution">
    <text evidence="5">The sequence shown here is derived from an EMBL/GenBank/DDBJ whole genome shotgun (WGS) entry which is preliminary data.</text>
</comment>
<dbReference type="EMBL" id="BMLM01000001">
    <property type="protein sequence ID" value="GGN84279.1"/>
    <property type="molecule type" value="Genomic_DNA"/>
</dbReference>
<dbReference type="Proteomes" id="UP000626982">
    <property type="component" value="Unassembled WGS sequence"/>
</dbReference>
<dbReference type="Gene3D" id="2.40.380.10">
    <property type="entry name" value="FomD-like"/>
    <property type="match status" value="1"/>
</dbReference>
<evidence type="ECO:0000256" key="3">
    <source>
        <dbReference type="ARBA" id="ARBA00022842"/>
    </source>
</evidence>
<feature type="domain" description="Nudix hydrolase" evidence="4">
    <location>
        <begin position="9"/>
        <end position="150"/>
    </location>
</feature>
<proteinExistence type="predicted"/>
<dbReference type="PANTHER" id="PTHR43046">
    <property type="entry name" value="GDP-MANNOSE MANNOSYL HYDROLASE"/>
    <property type="match status" value="1"/>
</dbReference>
<dbReference type="InterPro" id="IPR000086">
    <property type="entry name" value="NUDIX_hydrolase_dom"/>
</dbReference>
<accession>A0ABQ2KIM3</accession>
<comment type="cofactor">
    <cofactor evidence="1">
        <name>Mg(2+)</name>
        <dbReference type="ChEBI" id="CHEBI:18420"/>
    </cofactor>
</comment>
<dbReference type="Pfam" id="PF00293">
    <property type="entry name" value="NUDIX"/>
    <property type="match status" value="1"/>
</dbReference>
<dbReference type="InterPro" id="IPR015797">
    <property type="entry name" value="NUDIX_hydrolase-like_dom_sf"/>
</dbReference>
<name>A0ABQ2KIM3_9MICO</name>
<evidence type="ECO:0000259" key="4">
    <source>
        <dbReference type="PROSITE" id="PS51462"/>
    </source>
</evidence>
<dbReference type="SUPFAM" id="SSF159234">
    <property type="entry name" value="FomD-like"/>
    <property type="match status" value="1"/>
</dbReference>
<keyword evidence="2" id="KW-0378">Hydrolase</keyword>
<evidence type="ECO:0000256" key="2">
    <source>
        <dbReference type="ARBA" id="ARBA00022801"/>
    </source>
</evidence>
<dbReference type="Gene3D" id="3.90.79.10">
    <property type="entry name" value="Nucleoside Triphosphate Pyrophosphohydrolase"/>
    <property type="match status" value="1"/>
</dbReference>
<dbReference type="Pfam" id="PF04167">
    <property type="entry name" value="DUF402"/>
    <property type="match status" value="1"/>
</dbReference>
<dbReference type="RefSeq" id="WP_188717632.1">
    <property type="nucleotide sequence ID" value="NZ_BAABBD010000002.1"/>
</dbReference>
<dbReference type="PANTHER" id="PTHR43046:SF12">
    <property type="entry name" value="GDP-MANNOSE MANNOSYL HYDROLASE"/>
    <property type="match status" value="1"/>
</dbReference>
<dbReference type="PROSITE" id="PS00893">
    <property type="entry name" value="NUDIX_BOX"/>
    <property type="match status" value="1"/>
</dbReference>
<keyword evidence="3" id="KW-0460">Magnesium</keyword>
<evidence type="ECO:0000313" key="6">
    <source>
        <dbReference type="Proteomes" id="UP000626982"/>
    </source>
</evidence>
<sequence length="347" mass="38183">MADDARPGGIRRSARVVCVDPSGAALLLLHDWSGRGAPARWLTVGGGIDAGESEREAALRELREETGQAPRPRELVGPVRHVRQATPPGHRHDALDMSTFVWRTPRFDADASGREPGEHDSIRDERWWTAAEIAASADPFDAEDVLGTLALVAGGEPAPGERVRVRASKWDGTPHWTYDAVALGSDAEGVWLGVDGPTTIFERPGIRAFMGEERKVTLVPRRPLAMLEGTWALVHWLEGGATTLYADVCTPPELVRRPEGWVLDYCDLDLDVVRRPQGTPWIDDEDELVLHAERMGYPAWVRDRVRQTADALLAGALLRTAPGETARRRWHRRLDELVPPSATPGSA</sequence>
<dbReference type="InterPro" id="IPR035930">
    <property type="entry name" value="FomD-like_sf"/>
</dbReference>
<organism evidence="5 6">
    <name type="scientific">Agrococcus terreus</name>
    <dbReference type="NCBI Taxonomy" id="574649"/>
    <lineage>
        <taxon>Bacteria</taxon>
        <taxon>Bacillati</taxon>
        <taxon>Actinomycetota</taxon>
        <taxon>Actinomycetes</taxon>
        <taxon>Micrococcales</taxon>
        <taxon>Microbacteriaceae</taxon>
        <taxon>Agrococcus</taxon>
    </lineage>
</organism>
<dbReference type="SUPFAM" id="SSF55811">
    <property type="entry name" value="Nudix"/>
    <property type="match status" value="1"/>
</dbReference>
<keyword evidence="6" id="KW-1185">Reference proteome</keyword>
<dbReference type="PROSITE" id="PS51462">
    <property type="entry name" value="NUDIX"/>
    <property type="match status" value="1"/>
</dbReference>
<dbReference type="InterPro" id="IPR020084">
    <property type="entry name" value="NUDIX_hydrolase_CS"/>
</dbReference>
<protein>
    <recommendedName>
        <fullName evidence="4">Nudix hydrolase domain-containing protein</fullName>
    </recommendedName>
</protein>
<gene>
    <name evidence="5" type="ORF">GCM10010968_15840</name>
</gene>
<reference evidence="6" key="1">
    <citation type="journal article" date="2019" name="Int. J. Syst. Evol. Microbiol.">
        <title>The Global Catalogue of Microorganisms (GCM) 10K type strain sequencing project: providing services to taxonomists for standard genome sequencing and annotation.</title>
        <authorList>
            <consortium name="The Broad Institute Genomics Platform"/>
            <consortium name="The Broad Institute Genome Sequencing Center for Infectious Disease"/>
            <person name="Wu L."/>
            <person name="Ma J."/>
        </authorList>
    </citation>
    <scope>NUCLEOTIDE SEQUENCE [LARGE SCALE GENOMIC DNA]</scope>
    <source>
        <strain evidence="6">CGMCC 1.6960</strain>
    </source>
</reference>
<evidence type="ECO:0000256" key="1">
    <source>
        <dbReference type="ARBA" id="ARBA00001946"/>
    </source>
</evidence>